<evidence type="ECO:0000259" key="9">
    <source>
        <dbReference type="PROSITE" id="PS50975"/>
    </source>
</evidence>
<dbReference type="Proteomes" id="UP000779900">
    <property type="component" value="Unassembled WGS sequence"/>
</dbReference>
<keyword evidence="5 8" id="KW-0067">ATP-binding</keyword>
<dbReference type="SUPFAM" id="SSF56059">
    <property type="entry name" value="Glutathione synthetase ATP-binding domain-like"/>
    <property type="match status" value="1"/>
</dbReference>
<dbReference type="SMART" id="SM00878">
    <property type="entry name" value="Biotin_carb_C"/>
    <property type="match status" value="1"/>
</dbReference>
<dbReference type="PANTHER" id="PTHR48095">
    <property type="entry name" value="PYRUVATE CARBOXYLASE SUBUNIT A"/>
    <property type="match status" value="1"/>
</dbReference>
<evidence type="ECO:0000256" key="3">
    <source>
        <dbReference type="ARBA" id="ARBA00022598"/>
    </source>
</evidence>
<keyword evidence="4 8" id="KW-0547">Nucleotide-binding</keyword>
<protein>
    <recommendedName>
        <fullName evidence="2">biotin carboxylase</fullName>
        <ecNumber evidence="2">6.3.4.14</ecNumber>
    </recommendedName>
</protein>
<reference evidence="11" key="1">
    <citation type="submission" date="2019-03" db="EMBL/GenBank/DDBJ databases">
        <title>Lake Tanganyika Metagenome-Assembled Genomes (MAGs).</title>
        <authorList>
            <person name="Tran P."/>
        </authorList>
    </citation>
    <scope>NUCLEOTIDE SEQUENCE</scope>
    <source>
        <strain evidence="11">K_DeepCast_150m_m2_040</strain>
    </source>
</reference>
<dbReference type="InterPro" id="IPR005479">
    <property type="entry name" value="CPAse_ATP-bd"/>
</dbReference>
<comment type="function">
    <text evidence="1">This protein is a component of the acetyl coenzyme A carboxylase complex; first, biotin carboxylase catalyzes the carboxylation of the carrier protein and then the transcarboxylase transfers the carboxyl group to form malonyl-CoA.</text>
</comment>
<dbReference type="NCBIfam" id="NF006367">
    <property type="entry name" value="PRK08591.1"/>
    <property type="match status" value="1"/>
</dbReference>
<name>A0A938BQE7_UNCW3</name>
<dbReference type="PROSITE" id="PS50975">
    <property type="entry name" value="ATP_GRASP"/>
    <property type="match status" value="1"/>
</dbReference>
<organism evidence="11 12">
    <name type="scientific">candidate division WOR-3 bacterium</name>
    <dbReference type="NCBI Taxonomy" id="2052148"/>
    <lineage>
        <taxon>Bacteria</taxon>
        <taxon>Bacteria division WOR-3</taxon>
    </lineage>
</organism>
<dbReference type="InterPro" id="IPR011761">
    <property type="entry name" value="ATP-grasp"/>
</dbReference>
<dbReference type="SUPFAM" id="SSF52440">
    <property type="entry name" value="PreATP-grasp domain"/>
    <property type="match status" value="1"/>
</dbReference>
<evidence type="ECO:0000256" key="4">
    <source>
        <dbReference type="ARBA" id="ARBA00022741"/>
    </source>
</evidence>
<keyword evidence="3" id="KW-0436">Ligase</keyword>
<dbReference type="InterPro" id="IPR011054">
    <property type="entry name" value="Rudment_hybrid_motif"/>
</dbReference>
<dbReference type="AlphaFoldDB" id="A0A938BQE7"/>
<evidence type="ECO:0000256" key="2">
    <source>
        <dbReference type="ARBA" id="ARBA00013263"/>
    </source>
</evidence>
<evidence type="ECO:0000259" key="10">
    <source>
        <dbReference type="PROSITE" id="PS50979"/>
    </source>
</evidence>
<dbReference type="InterPro" id="IPR051602">
    <property type="entry name" value="ACC_Biotin_Carboxylase"/>
</dbReference>
<dbReference type="PANTHER" id="PTHR48095:SF2">
    <property type="entry name" value="BIOTIN CARBOXYLASE, CHLOROPLASTIC"/>
    <property type="match status" value="1"/>
</dbReference>
<dbReference type="EC" id="6.3.4.14" evidence="2"/>
<dbReference type="FunFam" id="3.40.50.20:FF:000010">
    <property type="entry name" value="Propionyl-CoA carboxylase subunit alpha"/>
    <property type="match status" value="1"/>
</dbReference>
<dbReference type="EMBL" id="VGIR01000060">
    <property type="protein sequence ID" value="MBM3332096.1"/>
    <property type="molecule type" value="Genomic_DNA"/>
</dbReference>
<dbReference type="Gene3D" id="3.30.470.20">
    <property type="entry name" value="ATP-grasp fold, B domain"/>
    <property type="match status" value="1"/>
</dbReference>
<feature type="domain" description="ATP-grasp" evidence="9">
    <location>
        <begin position="124"/>
        <end position="321"/>
    </location>
</feature>
<dbReference type="InterPro" id="IPR005482">
    <property type="entry name" value="Biotin_COase_C"/>
</dbReference>
<evidence type="ECO:0000256" key="1">
    <source>
        <dbReference type="ARBA" id="ARBA00003761"/>
    </source>
</evidence>
<dbReference type="Pfam" id="PF02785">
    <property type="entry name" value="Biotin_carb_C"/>
    <property type="match status" value="1"/>
</dbReference>
<dbReference type="FunFam" id="3.30.1490.20:FF:000003">
    <property type="entry name" value="acetyl-CoA carboxylase isoform X1"/>
    <property type="match status" value="1"/>
</dbReference>
<dbReference type="PROSITE" id="PS00866">
    <property type="entry name" value="CPSASE_1"/>
    <property type="match status" value="1"/>
</dbReference>
<comment type="caution">
    <text evidence="11">The sequence shown here is derived from an EMBL/GenBank/DDBJ whole genome shotgun (WGS) entry which is preliminary data.</text>
</comment>
<dbReference type="SUPFAM" id="SSF51246">
    <property type="entry name" value="Rudiment single hybrid motif"/>
    <property type="match status" value="1"/>
</dbReference>
<evidence type="ECO:0000256" key="5">
    <source>
        <dbReference type="ARBA" id="ARBA00022840"/>
    </source>
</evidence>
<dbReference type="PROSITE" id="PS00867">
    <property type="entry name" value="CPSASE_2"/>
    <property type="match status" value="1"/>
</dbReference>
<dbReference type="GO" id="GO:0046872">
    <property type="term" value="F:metal ion binding"/>
    <property type="evidence" value="ECO:0007669"/>
    <property type="project" value="InterPro"/>
</dbReference>
<dbReference type="Pfam" id="PF02786">
    <property type="entry name" value="CPSase_L_D2"/>
    <property type="match status" value="1"/>
</dbReference>
<evidence type="ECO:0000256" key="8">
    <source>
        <dbReference type="PROSITE-ProRule" id="PRU00409"/>
    </source>
</evidence>
<feature type="domain" description="Biotin carboxylation" evidence="10">
    <location>
        <begin position="5"/>
        <end position="447"/>
    </location>
</feature>
<keyword evidence="6" id="KW-0092">Biotin</keyword>
<dbReference type="InterPro" id="IPR005481">
    <property type="entry name" value="BC-like_N"/>
</dbReference>
<proteinExistence type="predicted"/>
<gene>
    <name evidence="11" type="ORF">FJY68_09670</name>
</gene>
<dbReference type="InterPro" id="IPR016185">
    <property type="entry name" value="PreATP-grasp_dom_sf"/>
</dbReference>
<dbReference type="Pfam" id="PF00289">
    <property type="entry name" value="Biotin_carb_N"/>
    <property type="match status" value="1"/>
</dbReference>
<evidence type="ECO:0000313" key="12">
    <source>
        <dbReference type="Proteomes" id="UP000779900"/>
    </source>
</evidence>
<evidence type="ECO:0000256" key="6">
    <source>
        <dbReference type="ARBA" id="ARBA00023267"/>
    </source>
</evidence>
<dbReference type="InterPro" id="IPR011764">
    <property type="entry name" value="Biotin_carboxylation_dom"/>
</dbReference>
<evidence type="ECO:0000256" key="7">
    <source>
        <dbReference type="ARBA" id="ARBA00048600"/>
    </source>
</evidence>
<evidence type="ECO:0000313" key="11">
    <source>
        <dbReference type="EMBL" id="MBM3332096.1"/>
    </source>
</evidence>
<comment type="catalytic activity">
    <reaction evidence="7">
        <text>N(6)-biotinyl-L-lysyl-[protein] + hydrogencarbonate + ATP = N(6)-carboxybiotinyl-L-lysyl-[protein] + ADP + phosphate + H(+)</text>
        <dbReference type="Rhea" id="RHEA:13501"/>
        <dbReference type="Rhea" id="RHEA-COMP:10505"/>
        <dbReference type="Rhea" id="RHEA-COMP:10506"/>
        <dbReference type="ChEBI" id="CHEBI:15378"/>
        <dbReference type="ChEBI" id="CHEBI:17544"/>
        <dbReference type="ChEBI" id="CHEBI:30616"/>
        <dbReference type="ChEBI" id="CHEBI:43474"/>
        <dbReference type="ChEBI" id="CHEBI:83144"/>
        <dbReference type="ChEBI" id="CHEBI:83145"/>
        <dbReference type="ChEBI" id="CHEBI:456216"/>
        <dbReference type="EC" id="6.3.4.14"/>
    </reaction>
</comment>
<dbReference type="GO" id="GO:0005524">
    <property type="term" value="F:ATP binding"/>
    <property type="evidence" value="ECO:0007669"/>
    <property type="project" value="UniProtKB-UniRule"/>
</dbReference>
<accession>A0A938BQE7</accession>
<dbReference type="PROSITE" id="PS50979">
    <property type="entry name" value="BC"/>
    <property type="match status" value="1"/>
</dbReference>
<dbReference type="GO" id="GO:0004075">
    <property type="term" value="F:biotin carboxylase activity"/>
    <property type="evidence" value="ECO:0007669"/>
    <property type="project" value="UniProtKB-EC"/>
</dbReference>
<sequence length="447" mass="48519">MKRPPFKKLLVANRGEIAVRVIRTCRELSIPVVVVYSEVDRTSLPVMLADDAVCIGPGPTAESYLIPSRVLSAATVTGCDALHPGYGFLSENPDFAEAVATCKITFVGPAPETMRLLGDKVEARRRMKAAGVPVVPGSDGPLAFSRETAKFCAEIGYPVLVKAAAGGGGKGMRVIKREADLETGIQMCMAEAKRSFDDQRVYIEKYLAGARHVEIQVLGDRHGTLVHLGERDCSCQRRHQKLIEESPAPGFTAEQREQLGSWAVAAAKAAGYFGAGTVEFIGDDTGTFYFMEMNARLQVEHPVTEMVTGADIVREQILVAAGEKFDPDLTRAPQGHAIECRIYAEDPDADFQPCPGFLTEVSLPGGPGIRADSALLSRSEVSPFYDPLIAKVISWAPDRTAAIARMDRALAETRIEGVKTTTAFLRRLLHNPRFQRGRVTTGMLDEA</sequence>